<proteinExistence type="predicted"/>
<dbReference type="AlphaFoldDB" id="A0AAV0VMN0"/>
<organism evidence="1 2">
    <name type="scientific">Macrosiphum euphorbiae</name>
    <name type="common">potato aphid</name>
    <dbReference type="NCBI Taxonomy" id="13131"/>
    <lineage>
        <taxon>Eukaryota</taxon>
        <taxon>Metazoa</taxon>
        <taxon>Ecdysozoa</taxon>
        <taxon>Arthropoda</taxon>
        <taxon>Hexapoda</taxon>
        <taxon>Insecta</taxon>
        <taxon>Pterygota</taxon>
        <taxon>Neoptera</taxon>
        <taxon>Paraneoptera</taxon>
        <taxon>Hemiptera</taxon>
        <taxon>Sternorrhyncha</taxon>
        <taxon>Aphidomorpha</taxon>
        <taxon>Aphidoidea</taxon>
        <taxon>Aphididae</taxon>
        <taxon>Macrosiphini</taxon>
        <taxon>Macrosiphum</taxon>
    </lineage>
</organism>
<evidence type="ECO:0000313" key="2">
    <source>
        <dbReference type="Proteomes" id="UP001160148"/>
    </source>
</evidence>
<sequence length="124" mass="14150">MSEQKRIRLSGAAYRKQKLKRDEEIKKNSGSFEKYLKKNNEVLNNPETHSKIISEEPNTLEVTDSLKEVGNSEQISDSIDIFNNEINITLEENASIKSNENENNISDPGTWPAIFSITLNFCMI</sequence>
<accession>A0AAV0VMN0</accession>
<protein>
    <submittedName>
        <fullName evidence="1">Uncharacterized protein</fullName>
    </submittedName>
</protein>
<comment type="caution">
    <text evidence="1">The sequence shown here is derived from an EMBL/GenBank/DDBJ whole genome shotgun (WGS) entry which is preliminary data.</text>
</comment>
<gene>
    <name evidence="1" type="ORF">MEUPH1_LOCUS1598</name>
</gene>
<evidence type="ECO:0000313" key="1">
    <source>
        <dbReference type="EMBL" id="CAI6344467.1"/>
    </source>
</evidence>
<reference evidence="1 2" key="1">
    <citation type="submission" date="2023-01" db="EMBL/GenBank/DDBJ databases">
        <authorList>
            <person name="Whitehead M."/>
        </authorList>
    </citation>
    <scope>NUCLEOTIDE SEQUENCE [LARGE SCALE GENOMIC DNA]</scope>
</reference>
<dbReference type="EMBL" id="CARXXK010000001">
    <property type="protein sequence ID" value="CAI6344467.1"/>
    <property type="molecule type" value="Genomic_DNA"/>
</dbReference>
<name>A0AAV0VMN0_9HEMI</name>
<keyword evidence="2" id="KW-1185">Reference proteome</keyword>
<dbReference type="Proteomes" id="UP001160148">
    <property type="component" value="Unassembled WGS sequence"/>
</dbReference>